<name>A0AAN6UK03_9PEZI</name>
<evidence type="ECO:0000256" key="1">
    <source>
        <dbReference type="ARBA" id="ARBA00022630"/>
    </source>
</evidence>
<evidence type="ECO:0000313" key="4">
    <source>
        <dbReference type="EMBL" id="KAK4134427.1"/>
    </source>
</evidence>
<proteinExistence type="predicted"/>
<keyword evidence="3" id="KW-0560">Oxidoreductase</keyword>
<dbReference type="InterPro" id="IPR050346">
    <property type="entry name" value="FMO-like"/>
</dbReference>
<keyword evidence="2" id="KW-0274">FAD</keyword>
<dbReference type="PANTHER" id="PTHR23023">
    <property type="entry name" value="DIMETHYLANILINE MONOOXYGENASE"/>
    <property type="match status" value="1"/>
</dbReference>
<evidence type="ECO:0000313" key="5">
    <source>
        <dbReference type="Proteomes" id="UP001304895"/>
    </source>
</evidence>
<dbReference type="Pfam" id="PF13738">
    <property type="entry name" value="Pyr_redox_3"/>
    <property type="match status" value="1"/>
</dbReference>
<dbReference type="EMBL" id="MU853408">
    <property type="protein sequence ID" value="KAK4134427.1"/>
    <property type="molecule type" value="Genomic_DNA"/>
</dbReference>
<dbReference type="AlphaFoldDB" id="A0AAN6UK03"/>
<dbReference type="FunFam" id="3.50.50.60:FF:000258">
    <property type="entry name" value="Flavin-binding monooxygenase-like protein (AFU_orthologue AFUA_6G01900)"/>
    <property type="match status" value="1"/>
</dbReference>
<comment type="caution">
    <text evidence="4">The sequence shown here is derived from an EMBL/GenBank/DDBJ whole genome shotgun (WGS) entry which is preliminary data.</text>
</comment>
<gene>
    <name evidence="4" type="ORF">BT67DRAFT_379524</name>
</gene>
<evidence type="ECO:0000256" key="2">
    <source>
        <dbReference type="ARBA" id="ARBA00022827"/>
    </source>
</evidence>
<dbReference type="GO" id="GO:0016491">
    <property type="term" value="F:oxidoreductase activity"/>
    <property type="evidence" value="ECO:0007669"/>
    <property type="project" value="UniProtKB-KW"/>
</dbReference>
<dbReference type="Gene3D" id="3.50.50.60">
    <property type="entry name" value="FAD/NAD(P)-binding domain"/>
    <property type="match status" value="1"/>
</dbReference>
<organism evidence="4 5">
    <name type="scientific">Trichocladium antarcticum</name>
    <dbReference type="NCBI Taxonomy" id="1450529"/>
    <lineage>
        <taxon>Eukaryota</taxon>
        <taxon>Fungi</taxon>
        <taxon>Dikarya</taxon>
        <taxon>Ascomycota</taxon>
        <taxon>Pezizomycotina</taxon>
        <taxon>Sordariomycetes</taxon>
        <taxon>Sordariomycetidae</taxon>
        <taxon>Sordariales</taxon>
        <taxon>Chaetomiaceae</taxon>
        <taxon>Trichocladium</taxon>
    </lineage>
</organism>
<sequence>METLDLVVIGAGVFGLATGKTFHQLNPGSSLLILDSGSTLGGVWAKERLYPGLKTNNMLGTFEYPDFPMDTETYGVKPGEHMSGEVLYKYLTNYAAEFDIIDKIRCQTVVRSAEHQDGADGGWILTVLSAGTERRIFARKLVMAAGLTSEPFLPHIDGQEDFGAPIYHIRDFGKHADTLDSAKSVTVFGGTKSGFDVVYAYASKGIKVNWVIRESGHGPVWIAPPYVTPLKKWLEKLVHTRLLTWFSPCVWGDADGYTGIRRFYHGSAIGRAITNAFWYILGNDVITLNKYDSHPETKKLKPWSQAMFTASSFSILNYPTDIFDLVRDGTVKVHIADVTGLSARAVHLSDGTRLDTDALCCVTGWKHVSPVKFLPEGIDRELGLPHTPAEGDLFTPEAVAKADGEILARFPRLRDQPIQNKNMKPLLATKGLTTTDKLNPSTDLTPWTLYHFLVPPSPRLLQTRDIAFAGVLMNFTTFIIAHAQSLWIHAYFSDTLPAHVMAPLRPPTTATPITTTTPAAAIKTLTKSLADLRYETVLHARFGKWRYPAGHGTQFPDFVFDALPYVDLLVGDLGLKVHRKRGWWAEATEPYGPGDYRELVGEFVAAVARGKGKGV</sequence>
<accession>A0AAN6UK03</accession>
<reference evidence="4" key="2">
    <citation type="submission" date="2023-05" db="EMBL/GenBank/DDBJ databases">
        <authorList>
            <consortium name="Lawrence Berkeley National Laboratory"/>
            <person name="Steindorff A."/>
            <person name="Hensen N."/>
            <person name="Bonometti L."/>
            <person name="Westerberg I."/>
            <person name="Brannstrom I.O."/>
            <person name="Guillou S."/>
            <person name="Cros-Aarteil S."/>
            <person name="Calhoun S."/>
            <person name="Haridas S."/>
            <person name="Kuo A."/>
            <person name="Mondo S."/>
            <person name="Pangilinan J."/>
            <person name="Riley R."/>
            <person name="Labutti K."/>
            <person name="Andreopoulos B."/>
            <person name="Lipzen A."/>
            <person name="Chen C."/>
            <person name="Yanf M."/>
            <person name="Daum C."/>
            <person name="Ng V."/>
            <person name="Clum A."/>
            <person name="Ohm R."/>
            <person name="Martin F."/>
            <person name="Silar P."/>
            <person name="Natvig D."/>
            <person name="Lalanne C."/>
            <person name="Gautier V."/>
            <person name="Ament-Velasquez S.L."/>
            <person name="Kruys A."/>
            <person name="Hutchinson M.I."/>
            <person name="Powell A.J."/>
            <person name="Barry K."/>
            <person name="Miller A.N."/>
            <person name="Grigoriev I.V."/>
            <person name="Debuchy R."/>
            <person name="Gladieux P."/>
            <person name="Thoren M.H."/>
            <person name="Johannesson H."/>
        </authorList>
    </citation>
    <scope>NUCLEOTIDE SEQUENCE</scope>
    <source>
        <strain evidence="4">CBS 123565</strain>
    </source>
</reference>
<reference evidence="4" key="1">
    <citation type="journal article" date="2023" name="Mol. Phylogenet. Evol.">
        <title>Genome-scale phylogeny and comparative genomics of the fungal order Sordariales.</title>
        <authorList>
            <person name="Hensen N."/>
            <person name="Bonometti L."/>
            <person name="Westerberg I."/>
            <person name="Brannstrom I.O."/>
            <person name="Guillou S."/>
            <person name="Cros-Aarteil S."/>
            <person name="Calhoun S."/>
            <person name="Haridas S."/>
            <person name="Kuo A."/>
            <person name="Mondo S."/>
            <person name="Pangilinan J."/>
            <person name="Riley R."/>
            <person name="LaButti K."/>
            <person name="Andreopoulos B."/>
            <person name="Lipzen A."/>
            <person name="Chen C."/>
            <person name="Yan M."/>
            <person name="Daum C."/>
            <person name="Ng V."/>
            <person name="Clum A."/>
            <person name="Steindorff A."/>
            <person name="Ohm R.A."/>
            <person name="Martin F."/>
            <person name="Silar P."/>
            <person name="Natvig D.O."/>
            <person name="Lalanne C."/>
            <person name="Gautier V."/>
            <person name="Ament-Velasquez S.L."/>
            <person name="Kruys A."/>
            <person name="Hutchinson M.I."/>
            <person name="Powell A.J."/>
            <person name="Barry K."/>
            <person name="Miller A.N."/>
            <person name="Grigoriev I.V."/>
            <person name="Debuchy R."/>
            <person name="Gladieux P."/>
            <person name="Hiltunen Thoren M."/>
            <person name="Johannesson H."/>
        </authorList>
    </citation>
    <scope>NUCLEOTIDE SEQUENCE</scope>
    <source>
        <strain evidence="4">CBS 123565</strain>
    </source>
</reference>
<dbReference type="Proteomes" id="UP001304895">
    <property type="component" value="Unassembled WGS sequence"/>
</dbReference>
<dbReference type="InterPro" id="IPR036188">
    <property type="entry name" value="FAD/NAD-bd_sf"/>
</dbReference>
<keyword evidence="1" id="KW-0285">Flavoprotein</keyword>
<keyword evidence="5" id="KW-1185">Reference proteome</keyword>
<dbReference type="SUPFAM" id="SSF51905">
    <property type="entry name" value="FAD/NAD(P)-binding domain"/>
    <property type="match status" value="1"/>
</dbReference>
<evidence type="ECO:0000256" key="3">
    <source>
        <dbReference type="ARBA" id="ARBA00023002"/>
    </source>
</evidence>
<protein>
    <submittedName>
        <fullName evidence="4">FAD/NAD(P)-binding domain-containing protein</fullName>
    </submittedName>
</protein>